<dbReference type="Proteomes" id="UP000540685">
    <property type="component" value="Unassembled WGS sequence"/>
</dbReference>
<sequence length="59" mass="6427">MSELFHASAAPARRRILDALTERDGQTLFELCAGQARRLAVVSPGDTCGTLIRIAGMRR</sequence>
<comment type="caution">
    <text evidence="1">The sequence shown here is derived from an EMBL/GenBank/DDBJ whole genome shotgun (WGS) entry which is preliminary data.</text>
</comment>
<dbReference type="RefSeq" id="WP_221206613.1">
    <property type="nucleotide sequence ID" value="NZ_JACHMP010000001.1"/>
</dbReference>
<name>A0A7W9MEQ3_9ACTN</name>
<keyword evidence="2" id="KW-1185">Reference proteome</keyword>
<proteinExistence type="predicted"/>
<gene>
    <name evidence="1" type="ORF">F4562_000545</name>
</gene>
<protein>
    <recommendedName>
        <fullName evidence="3">ArsR family transcriptional regulator</fullName>
    </recommendedName>
</protein>
<organism evidence="1 2">
    <name type="scientific">Streptosporangium becharense</name>
    <dbReference type="NCBI Taxonomy" id="1816182"/>
    <lineage>
        <taxon>Bacteria</taxon>
        <taxon>Bacillati</taxon>
        <taxon>Actinomycetota</taxon>
        <taxon>Actinomycetes</taxon>
        <taxon>Streptosporangiales</taxon>
        <taxon>Streptosporangiaceae</taxon>
        <taxon>Streptosporangium</taxon>
    </lineage>
</organism>
<reference evidence="1 2" key="1">
    <citation type="submission" date="2020-08" db="EMBL/GenBank/DDBJ databases">
        <title>Sequencing the genomes of 1000 actinobacteria strains.</title>
        <authorList>
            <person name="Klenk H.-P."/>
        </authorList>
    </citation>
    <scope>NUCLEOTIDE SEQUENCE [LARGE SCALE GENOMIC DNA]</scope>
    <source>
        <strain evidence="1 2">DSM 46887</strain>
    </source>
</reference>
<evidence type="ECO:0008006" key="3">
    <source>
        <dbReference type="Google" id="ProtNLM"/>
    </source>
</evidence>
<evidence type="ECO:0000313" key="2">
    <source>
        <dbReference type="Proteomes" id="UP000540685"/>
    </source>
</evidence>
<dbReference type="AlphaFoldDB" id="A0A7W9MEQ3"/>
<accession>A0A7W9MEQ3</accession>
<evidence type="ECO:0000313" key="1">
    <source>
        <dbReference type="EMBL" id="MBB5817483.1"/>
    </source>
</evidence>
<dbReference type="EMBL" id="JACHMP010000001">
    <property type="protein sequence ID" value="MBB5817483.1"/>
    <property type="molecule type" value="Genomic_DNA"/>
</dbReference>